<gene>
    <name evidence="1" type="ORF">GCK32_021570</name>
</gene>
<organism evidence="1 2">
    <name type="scientific">Trichostrongylus colubriformis</name>
    <name type="common">Black scour worm</name>
    <dbReference type="NCBI Taxonomy" id="6319"/>
    <lineage>
        <taxon>Eukaryota</taxon>
        <taxon>Metazoa</taxon>
        <taxon>Ecdysozoa</taxon>
        <taxon>Nematoda</taxon>
        <taxon>Chromadorea</taxon>
        <taxon>Rhabditida</taxon>
        <taxon>Rhabditina</taxon>
        <taxon>Rhabditomorpha</taxon>
        <taxon>Strongyloidea</taxon>
        <taxon>Trichostrongylidae</taxon>
        <taxon>Trichostrongylus</taxon>
    </lineage>
</organism>
<keyword evidence="2" id="KW-1185">Reference proteome</keyword>
<evidence type="ECO:0000313" key="1">
    <source>
        <dbReference type="EMBL" id="KAK5967751.1"/>
    </source>
</evidence>
<sequence length="51" mass="5088">LYGDPYYVDPIYSPIGSPYVGGGLYPYSPARAAARGALVGGLLGGLAAGGR</sequence>
<accession>A0AAN8EVU0</accession>
<dbReference type="Proteomes" id="UP001331761">
    <property type="component" value="Unassembled WGS sequence"/>
</dbReference>
<dbReference type="AlphaFoldDB" id="A0AAN8EVU0"/>
<protein>
    <submittedName>
        <fullName evidence="1">Uncharacterized protein</fullName>
    </submittedName>
</protein>
<name>A0AAN8EVU0_TRICO</name>
<reference evidence="1 2" key="1">
    <citation type="submission" date="2019-10" db="EMBL/GenBank/DDBJ databases">
        <title>Assembly and Annotation for the nematode Trichostrongylus colubriformis.</title>
        <authorList>
            <person name="Martin J."/>
        </authorList>
    </citation>
    <scope>NUCLEOTIDE SEQUENCE [LARGE SCALE GENOMIC DNA]</scope>
    <source>
        <strain evidence="1">G859</strain>
        <tissue evidence="1">Whole worm</tissue>
    </source>
</reference>
<proteinExistence type="predicted"/>
<dbReference type="EMBL" id="WIXE01022163">
    <property type="protein sequence ID" value="KAK5967751.1"/>
    <property type="molecule type" value="Genomic_DNA"/>
</dbReference>
<comment type="caution">
    <text evidence="1">The sequence shown here is derived from an EMBL/GenBank/DDBJ whole genome shotgun (WGS) entry which is preliminary data.</text>
</comment>
<evidence type="ECO:0000313" key="2">
    <source>
        <dbReference type="Proteomes" id="UP001331761"/>
    </source>
</evidence>
<feature type="non-terminal residue" evidence="1">
    <location>
        <position position="1"/>
    </location>
</feature>